<reference evidence="1 2" key="1">
    <citation type="journal article" date="2020" name="Cell">
        <title>Large-Scale Comparative Analyses of Tick Genomes Elucidate Their Genetic Diversity and Vector Capacities.</title>
        <authorList>
            <consortium name="Tick Genome and Microbiome Consortium (TIGMIC)"/>
            <person name="Jia N."/>
            <person name="Wang J."/>
            <person name="Shi W."/>
            <person name="Du L."/>
            <person name="Sun Y."/>
            <person name="Zhan W."/>
            <person name="Jiang J.F."/>
            <person name="Wang Q."/>
            <person name="Zhang B."/>
            <person name="Ji P."/>
            <person name="Bell-Sakyi L."/>
            <person name="Cui X.M."/>
            <person name="Yuan T.T."/>
            <person name="Jiang B.G."/>
            <person name="Yang W.F."/>
            <person name="Lam T.T."/>
            <person name="Chang Q.C."/>
            <person name="Ding S.J."/>
            <person name="Wang X.J."/>
            <person name="Zhu J.G."/>
            <person name="Ruan X.D."/>
            <person name="Zhao L."/>
            <person name="Wei J.T."/>
            <person name="Ye R.Z."/>
            <person name="Que T.C."/>
            <person name="Du C.H."/>
            <person name="Zhou Y.H."/>
            <person name="Cheng J.X."/>
            <person name="Dai P.F."/>
            <person name="Guo W.B."/>
            <person name="Han X.H."/>
            <person name="Huang E.J."/>
            <person name="Li L.F."/>
            <person name="Wei W."/>
            <person name="Gao Y.C."/>
            <person name="Liu J.Z."/>
            <person name="Shao H.Z."/>
            <person name="Wang X."/>
            <person name="Wang C.C."/>
            <person name="Yang T.C."/>
            <person name="Huo Q.B."/>
            <person name="Li W."/>
            <person name="Chen H.Y."/>
            <person name="Chen S.E."/>
            <person name="Zhou L.G."/>
            <person name="Ni X.B."/>
            <person name="Tian J.H."/>
            <person name="Sheng Y."/>
            <person name="Liu T."/>
            <person name="Pan Y.S."/>
            <person name="Xia L.Y."/>
            <person name="Li J."/>
            <person name="Zhao F."/>
            <person name="Cao W.C."/>
        </authorList>
    </citation>
    <scope>NUCLEOTIDE SEQUENCE [LARGE SCALE GENOMIC DNA]</scope>
    <source>
        <strain evidence="1">Iper-2018</strain>
    </source>
</reference>
<evidence type="ECO:0000313" key="1">
    <source>
        <dbReference type="EMBL" id="KAG0413400.1"/>
    </source>
</evidence>
<accession>A0AC60P1Y2</accession>
<keyword evidence="2" id="KW-1185">Reference proteome</keyword>
<dbReference type="Proteomes" id="UP000805193">
    <property type="component" value="Unassembled WGS sequence"/>
</dbReference>
<name>A0AC60P1Y2_IXOPE</name>
<proteinExistence type="predicted"/>
<organism evidence="1 2">
    <name type="scientific">Ixodes persulcatus</name>
    <name type="common">Taiga tick</name>
    <dbReference type="NCBI Taxonomy" id="34615"/>
    <lineage>
        <taxon>Eukaryota</taxon>
        <taxon>Metazoa</taxon>
        <taxon>Ecdysozoa</taxon>
        <taxon>Arthropoda</taxon>
        <taxon>Chelicerata</taxon>
        <taxon>Arachnida</taxon>
        <taxon>Acari</taxon>
        <taxon>Parasitiformes</taxon>
        <taxon>Ixodida</taxon>
        <taxon>Ixodoidea</taxon>
        <taxon>Ixodidae</taxon>
        <taxon>Ixodinae</taxon>
        <taxon>Ixodes</taxon>
    </lineage>
</organism>
<comment type="caution">
    <text evidence="1">The sequence shown here is derived from an EMBL/GenBank/DDBJ whole genome shotgun (WGS) entry which is preliminary data.</text>
</comment>
<gene>
    <name evidence="1" type="ORF">HPB47_009442</name>
</gene>
<dbReference type="EMBL" id="JABSTQ010011264">
    <property type="protein sequence ID" value="KAG0413400.1"/>
    <property type="molecule type" value="Genomic_DNA"/>
</dbReference>
<protein>
    <submittedName>
        <fullName evidence="1">Uncharacterized protein</fullName>
    </submittedName>
</protein>
<sequence length="101" mass="11195">MILAAARRRMWTSQTPVPPRVDLHLDGLFGRFGSRHTFDDYPKGVRYVRFAHLGTDTQFWAGHYGAKMAGGMVRIAAEQTNPTSTAASCETADKTSEPQHS</sequence>
<evidence type="ECO:0000313" key="2">
    <source>
        <dbReference type="Proteomes" id="UP000805193"/>
    </source>
</evidence>